<dbReference type="STRING" id="29557.MGALLINA_05700"/>
<dbReference type="SUPFAM" id="SSF111304">
    <property type="entry name" value="Recombination protein RecR"/>
    <property type="match status" value="1"/>
</dbReference>
<dbReference type="Pfam" id="PF21175">
    <property type="entry name" value="RecR_C"/>
    <property type="match status" value="1"/>
</dbReference>
<dbReference type="InterPro" id="IPR000093">
    <property type="entry name" value="DNA_Rcmb_RecR"/>
</dbReference>
<dbReference type="PANTHER" id="PTHR30446">
    <property type="entry name" value="RECOMBINATION PROTEIN RECR"/>
    <property type="match status" value="1"/>
</dbReference>
<name>A0A168R7L4_9BACT</name>
<gene>
    <name evidence="1" type="primary">recR</name>
    <name evidence="1" type="ORF">MGALLINA_05700</name>
</gene>
<sequence length="202" mass="23006">MIFKEIEELKQLLVTIPGISKKQSEKIVKYFIDLNEKKDIFLNDLITKLENLKSNIVICEKCNFLKNSNLCFNCEGTKKDNLLMIVENINVANKIDEIGFFDGFYFVLNEKELKIKNDAIDLTNLINFVKSKPNLEEIIIVLSPTLDGLLISQLIQNKLSAIFPNLIISTNSIGMPVGSNIDYLDEFTIKESITNRKNKGVN</sequence>
<dbReference type="Proteomes" id="UP000076983">
    <property type="component" value="Unassembled WGS sequence"/>
</dbReference>
<protein>
    <submittedName>
        <fullName evidence="1">Recombination protein RecR</fullName>
    </submittedName>
</protein>
<dbReference type="GO" id="GO:0006310">
    <property type="term" value="P:DNA recombination"/>
    <property type="evidence" value="ECO:0007669"/>
    <property type="project" value="InterPro"/>
</dbReference>
<dbReference type="PATRIC" id="fig|29557.3.peg.577"/>
<organism evidence="1 2">
    <name type="scientific">Mycoplasmopsis gallinarum</name>
    <dbReference type="NCBI Taxonomy" id="29557"/>
    <lineage>
        <taxon>Bacteria</taxon>
        <taxon>Bacillati</taxon>
        <taxon>Mycoplasmatota</taxon>
        <taxon>Mycoplasmoidales</taxon>
        <taxon>Metamycoplasmataceae</taxon>
        <taxon>Mycoplasmopsis</taxon>
    </lineage>
</organism>
<proteinExistence type="predicted"/>
<dbReference type="GO" id="GO:0003677">
    <property type="term" value="F:DNA binding"/>
    <property type="evidence" value="ECO:0007669"/>
    <property type="project" value="InterPro"/>
</dbReference>
<dbReference type="PANTHER" id="PTHR30446:SF0">
    <property type="entry name" value="RECOMBINATION PROTEIN RECR"/>
    <property type="match status" value="1"/>
</dbReference>
<evidence type="ECO:0000313" key="1">
    <source>
        <dbReference type="EMBL" id="OAB48683.1"/>
    </source>
</evidence>
<dbReference type="AlphaFoldDB" id="A0A168R7L4"/>
<comment type="caution">
    <text evidence="1">The sequence shown here is derived from an EMBL/GenBank/DDBJ whole genome shotgun (WGS) entry which is preliminary data.</text>
</comment>
<dbReference type="OrthoDB" id="9802672at2"/>
<evidence type="ECO:0000313" key="2">
    <source>
        <dbReference type="Proteomes" id="UP000076983"/>
    </source>
</evidence>
<dbReference type="RefSeq" id="WP_063626331.1">
    <property type="nucleotide sequence ID" value="NZ_LVLH01000048.1"/>
</dbReference>
<dbReference type="GO" id="GO:0046872">
    <property type="term" value="F:metal ion binding"/>
    <property type="evidence" value="ECO:0007669"/>
    <property type="project" value="InterPro"/>
</dbReference>
<keyword evidence="2" id="KW-1185">Reference proteome</keyword>
<accession>A0A168R7L4</accession>
<dbReference type="EMBL" id="LVLH01000048">
    <property type="protein sequence ID" value="OAB48683.1"/>
    <property type="molecule type" value="Genomic_DNA"/>
</dbReference>
<reference evidence="1 2" key="1">
    <citation type="submission" date="2016-03" db="EMBL/GenBank/DDBJ databases">
        <title>Genome sequence of Mycoplasma gallinarum strain Mgn_IPT.</title>
        <authorList>
            <person name="Yacoub E."/>
            <person name="Sirand-Pugnet P."/>
            <person name="Barre A."/>
            <person name="Maurier F."/>
            <person name="Blanchard A."/>
            <person name="Ben Abdelmoumen B.M."/>
        </authorList>
    </citation>
    <scope>NUCLEOTIDE SEQUENCE [LARGE SCALE GENOMIC DNA]</scope>
    <source>
        <strain evidence="1 2">Mgn_IPT</strain>
    </source>
</reference>
<dbReference type="GO" id="GO:0006281">
    <property type="term" value="P:DNA repair"/>
    <property type="evidence" value="ECO:0007669"/>
    <property type="project" value="InterPro"/>
</dbReference>
<dbReference type="Gene3D" id="3.40.1360.10">
    <property type="match status" value="1"/>
</dbReference>
<dbReference type="InterPro" id="IPR023627">
    <property type="entry name" value="Rcmb_RecR"/>
</dbReference>